<gene>
    <name evidence="2" type="ORF">ENG67_06235</name>
</gene>
<dbReference type="Gene3D" id="2.40.160.50">
    <property type="entry name" value="membrane protein fhac: a member of the omp85/tpsb transporter family"/>
    <property type="match status" value="1"/>
</dbReference>
<dbReference type="Proteomes" id="UP000885931">
    <property type="component" value="Unassembled WGS sequence"/>
</dbReference>
<evidence type="ECO:0000259" key="1">
    <source>
        <dbReference type="Pfam" id="PF13349"/>
    </source>
</evidence>
<sequence length="562" mass="62505">MNLIMTFMVSGVLLGSTSIEKKDMEGIEVKSRSGDIRLIIEDRNDIYSDDDLNYSEKNGVVGITTLTDNITLHVPPLSSINIKSVSGDIKIWAKSTQNWPSRVMVKSVSGDIRLKTVFPAAIAFTTISGDISIEGEIQGDASSWQSALYRATTVSGDIKLKGLVPADLEATSAMGDIKLNLMGKCPRASARVNYAVETGGKASVLIEGQKVEVSENTPLSYECVEITVKTKLLGEEEGKKGRLSWIERRSPLVKPVTYNRVDGFLLGIAPHFGNSNGDFAEIGISYAFGRKTWQGFLHFRKFLVSDPGFYLSAGVFSTTATRDAWKILNIENSLSSFFIKEDFYDYYDRRGIEARLGFSPSDHLAVELGYEIFNLKSLKKKVNWAVFGKNKDFRENPPIKEGTLRALTFNVFARHGPLSFAAQNEVSTNDDYALKRFWNELTFKKSFENLGNLACRMIGGFSPDSLERPFLFTLGGIGSLPGYKLNEFETSRFLLFNLDYSIKIGWPSFLFFFDGAKIDGVNGIKADVGLGVIPFSDISVRAVRKLEKNGDIKVYIRLSERF</sequence>
<comment type="caution">
    <text evidence="2">The sequence shown here is derived from an EMBL/GenBank/DDBJ whole genome shotgun (WGS) entry which is preliminary data.</text>
</comment>
<protein>
    <recommendedName>
        <fullName evidence="1">DUF4097 domain-containing protein</fullName>
    </recommendedName>
</protein>
<dbReference type="InterPro" id="IPR043741">
    <property type="entry name" value="DUF5686"/>
</dbReference>
<dbReference type="AlphaFoldDB" id="A0A7C0XBR7"/>
<proteinExistence type="predicted"/>
<accession>A0A7C0XBR7</accession>
<dbReference type="InterPro" id="IPR025164">
    <property type="entry name" value="Toastrack_DUF4097"/>
</dbReference>
<evidence type="ECO:0000313" key="2">
    <source>
        <dbReference type="EMBL" id="HDM90784.1"/>
    </source>
</evidence>
<dbReference type="Pfam" id="PF18939">
    <property type="entry name" value="DUF5686"/>
    <property type="match status" value="1"/>
</dbReference>
<reference evidence="2" key="1">
    <citation type="journal article" date="2020" name="mSystems">
        <title>Genome- and Community-Level Interaction Insights into Carbon Utilization and Element Cycling Functions of Hydrothermarchaeota in Hydrothermal Sediment.</title>
        <authorList>
            <person name="Zhou Z."/>
            <person name="Liu Y."/>
            <person name="Xu W."/>
            <person name="Pan J."/>
            <person name="Luo Z.H."/>
            <person name="Li M."/>
        </authorList>
    </citation>
    <scope>NUCLEOTIDE SEQUENCE [LARGE SCALE GENOMIC DNA]</scope>
    <source>
        <strain evidence="2">HyVt-237</strain>
    </source>
</reference>
<dbReference type="Pfam" id="PF13349">
    <property type="entry name" value="DUF4097"/>
    <property type="match status" value="1"/>
</dbReference>
<name>A0A7C0XBR7_UNCW3</name>
<organism evidence="2">
    <name type="scientific">candidate division WOR-3 bacterium</name>
    <dbReference type="NCBI Taxonomy" id="2052148"/>
    <lineage>
        <taxon>Bacteria</taxon>
        <taxon>Bacteria division WOR-3</taxon>
    </lineage>
</organism>
<dbReference type="EMBL" id="DRBW01000228">
    <property type="protein sequence ID" value="HDM90784.1"/>
    <property type="molecule type" value="Genomic_DNA"/>
</dbReference>
<feature type="domain" description="DUF4097" evidence="1">
    <location>
        <begin position="70"/>
        <end position="180"/>
    </location>
</feature>